<evidence type="ECO:0000256" key="8">
    <source>
        <dbReference type="HAMAP-Rule" id="MF_01325"/>
    </source>
</evidence>
<evidence type="ECO:0000256" key="9">
    <source>
        <dbReference type="RuleBase" id="RU003905"/>
    </source>
</evidence>
<dbReference type="Pfam" id="PF00297">
    <property type="entry name" value="Ribosomal_L3"/>
    <property type="match status" value="1"/>
</dbReference>
<dbReference type="GO" id="GO:0003735">
    <property type="term" value="F:structural constituent of ribosome"/>
    <property type="evidence" value="ECO:0007669"/>
    <property type="project" value="UniProtKB-UniRule"/>
</dbReference>
<dbReference type="GO" id="GO:0019843">
    <property type="term" value="F:rRNA binding"/>
    <property type="evidence" value="ECO:0007669"/>
    <property type="project" value="UniProtKB-UniRule"/>
</dbReference>
<evidence type="ECO:0000256" key="4">
    <source>
        <dbReference type="ARBA" id="ARBA00022884"/>
    </source>
</evidence>
<dbReference type="AlphaFoldDB" id="A0AAT9G6Z9"/>
<dbReference type="PROSITE" id="PS00474">
    <property type="entry name" value="RIBOSOMAL_L3"/>
    <property type="match status" value="1"/>
</dbReference>
<evidence type="ECO:0000256" key="1">
    <source>
        <dbReference type="ARBA" id="ARBA00006540"/>
    </source>
</evidence>
<dbReference type="NCBIfam" id="TIGR03625">
    <property type="entry name" value="L3_bact"/>
    <property type="match status" value="1"/>
</dbReference>
<evidence type="ECO:0000313" key="12">
    <source>
        <dbReference type="EMBL" id="BFD45584.1"/>
    </source>
</evidence>
<comment type="subunit">
    <text evidence="8 10">Part of the 50S ribosomal subunit. Forms a cluster with proteins L14 and L19.</text>
</comment>
<evidence type="ECO:0000256" key="5">
    <source>
        <dbReference type="ARBA" id="ARBA00022980"/>
    </source>
</evidence>
<keyword evidence="5 8" id="KW-0689">Ribosomal protein</keyword>
<keyword evidence="3 8" id="KW-0699">rRNA-binding</keyword>
<dbReference type="SUPFAM" id="SSF50447">
    <property type="entry name" value="Translation proteins"/>
    <property type="match status" value="1"/>
</dbReference>
<dbReference type="GO" id="GO:0006412">
    <property type="term" value="P:translation"/>
    <property type="evidence" value="ECO:0007669"/>
    <property type="project" value="UniProtKB-UniRule"/>
</dbReference>
<dbReference type="GO" id="GO:0005840">
    <property type="term" value="C:ribosome"/>
    <property type="evidence" value="ECO:0007669"/>
    <property type="project" value="UniProtKB-UniRule"/>
</dbReference>
<keyword evidence="2 8" id="KW-0488">Methylation</keyword>
<organism evidence="12">
    <name type="scientific">Candidatus Tisiphia endosymbiont of Sergentomyia squamirostris</name>
    <dbReference type="NCBI Taxonomy" id="3113639"/>
    <lineage>
        <taxon>Bacteria</taxon>
        <taxon>Pseudomonadati</taxon>
        <taxon>Pseudomonadota</taxon>
        <taxon>Alphaproteobacteria</taxon>
        <taxon>Rickettsiales</taxon>
        <taxon>Rickettsiaceae</taxon>
        <taxon>Rickettsieae</taxon>
        <taxon>Candidatus Tisiphia</taxon>
    </lineage>
</organism>
<dbReference type="InterPro" id="IPR000597">
    <property type="entry name" value="Ribosomal_uL3"/>
</dbReference>
<comment type="similarity">
    <text evidence="1 8 9">Belongs to the universal ribosomal protein uL3 family.</text>
</comment>
<dbReference type="InterPro" id="IPR019926">
    <property type="entry name" value="Ribosomal_uL3_CS"/>
</dbReference>
<evidence type="ECO:0000256" key="6">
    <source>
        <dbReference type="ARBA" id="ARBA00023274"/>
    </source>
</evidence>
<evidence type="ECO:0000256" key="10">
    <source>
        <dbReference type="RuleBase" id="RU003906"/>
    </source>
</evidence>
<evidence type="ECO:0000256" key="2">
    <source>
        <dbReference type="ARBA" id="ARBA00022481"/>
    </source>
</evidence>
<comment type="function">
    <text evidence="8 10">One of the primary rRNA binding proteins, it binds directly near the 3'-end of the 23S rRNA, where it nucleates assembly of the 50S subunit.</text>
</comment>
<proteinExistence type="inferred from homology"/>
<dbReference type="Gene3D" id="2.40.30.10">
    <property type="entry name" value="Translation factors"/>
    <property type="match status" value="1"/>
</dbReference>
<dbReference type="Gene3D" id="3.30.160.810">
    <property type="match status" value="1"/>
</dbReference>
<protein>
    <recommendedName>
        <fullName evidence="7 8">Large ribosomal subunit protein uL3</fullName>
    </recommendedName>
</protein>
<dbReference type="FunFam" id="2.40.30.10:FF:000004">
    <property type="entry name" value="50S ribosomal protein L3"/>
    <property type="match status" value="1"/>
</dbReference>
<dbReference type="EMBL" id="AP029170">
    <property type="protein sequence ID" value="BFD45584.1"/>
    <property type="molecule type" value="Genomic_DNA"/>
</dbReference>
<comment type="PTM">
    <text evidence="8">Methylated by PrmB.</text>
</comment>
<keyword evidence="4 8" id="KW-0694">RNA-binding</keyword>
<dbReference type="GO" id="GO:1990904">
    <property type="term" value="C:ribonucleoprotein complex"/>
    <property type="evidence" value="ECO:0007669"/>
    <property type="project" value="UniProtKB-KW"/>
</dbReference>
<evidence type="ECO:0000256" key="11">
    <source>
        <dbReference type="SAM" id="MobiDB-lite"/>
    </source>
</evidence>
<dbReference type="PANTHER" id="PTHR11229">
    <property type="entry name" value="50S RIBOSOMAL PROTEIN L3"/>
    <property type="match status" value="1"/>
</dbReference>
<dbReference type="PANTHER" id="PTHR11229:SF16">
    <property type="entry name" value="LARGE RIBOSOMAL SUBUNIT PROTEIN UL3C"/>
    <property type="match status" value="1"/>
</dbReference>
<dbReference type="InterPro" id="IPR019927">
    <property type="entry name" value="Ribosomal_uL3_bac/org-type"/>
</dbReference>
<reference evidence="12" key="1">
    <citation type="submission" date="2024-01" db="EMBL/GenBank/DDBJ databases">
        <title>Sequencing the genomes of a sandfly, Sergentomyia squamirostris, and its two endosymbionts.</title>
        <authorList>
            <person name="Itokawa K."/>
            <person name="Sanjoba C."/>
        </authorList>
    </citation>
    <scope>NUCLEOTIDE SEQUENCE</scope>
    <source>
        <strain evidence="12">RiSSQ</strain>
    </source>
</reference>
<feature type="region of interest" description="Disordered" evidence="11">
    <location>
        <begin position="134"/>
        <end position="155"/>
    </location>
</feature>
<gene>
    <name evidence="8 12" type="primary">rplC</name>
    <name evidence="12" type="ORF">DMENIID0002_02300</name>
</gene>
<evidence type="ECO:0000256" key="3">
    <source>
        <dbReference type="ARBA" id="ARBA00022730"/>
    </source>
</evidence>
<dbReference type="InterPro" id="IPR009000">
    <property type="entry name" value="Transl_B-barrel_sf"/>
</dbReference>
<sequence length="216" mass="23525">MRTGLIAKKIGMSSIFNEKGERSTVTFLQVEDCQVVGQKTLERDGYNALVIGVKDKKLSKVTKPMKQVFANAQVTPKEKLKEFRISEACFLDVGFVLHVDHFVIGQFIDVVGTTIGKGFAGSMKRHNFRGLGASHGVSVSHRSHGSTGGRQDPGKVFKNKKMAGHMGNTRVTIQNLKVVDTDMEKSIIIVSGNIPGSKGSYVYIKDAIKKTITAIG</sequence>
<feature type="modified residue" description="N5-methylglutamine" evidence="8">
    <location>
        <position position="151"/>
    </location>
</feature>
<accession>A0AAT9G6Z9</accession>
<keyword evidence="6 8" id="KW-0687">Ribonucleoprotein</keyword>
<name>A0AAT9G6Z9_9RICK</name>
<dbReference type="HAMAP" id="MF_01325_B">
    <property type="entry name" value="Ribosomal_uL3_B"/>
    <property type="match status" value="1"/>
</dbReference>
<evidence type="ECO:0000256" key="7">
    <source>
        <dbReference type="ARBA" id="ARBA00035243"/>
    </source>
</evidence>